<dbReference type="InterPro" id="IPR010235">
    <property type="entry name" value="HepT"/>
</dbReference>
<gene>
    <name evidence="1" type="ORF">ERS852490_00159</name>
</gene>
<evidence type="ECO:0000313" key="1">
    <source>
        <dbReference type="EMBL" id="CUQ74794.1"/>
    </source>
</evidence>
<name>A0A174YI56_9FIRM</name>
<dbReference type="Pfam" id="PF08780">
    <property type="entry name" value="NTase_sub_bind"/>
    <property type="match status" value="1"/>
</dbReference>
<dbReference type="RefSeq" id="WP_012740478.1">
    <property type="nucleotide sequence ID" value="NZ_CP085937.1"/>
</dbReference>
<proteinExistence type="predicted"/>
<dbReference type="SUPFAM" id="SSF81593">
    <property type="entry name" value="Nucleotidyltransferase substrate binding subunit/domain"/>
    <property type="match status" value="1"/>
</dbReference>
<dbReference type="NCBIfam" id="TIGR01987">
    <property type="entry name" value="HI0074"/>
    <property type="match status" value="1"/>
</dbReference>
<dbReference type="GeneID" id="41356956"/>
<dbReference type="GO" id="GO:0016740">
    <property type="term" value="F:transferase activity"/>
    <property type="evidence" value="ECO:0007669"/>
    <property type="project" value="UniProtKB-KW"/>
</dbReference>
<dbReference type="OMA" id="HELAWKV"/>
<dbReference type="AlphaFoldDB" id="A0A174YI56"/>
<sequence>MKKLDNFSNCLTILANADFKMAETNDIYRTGVIGQFNLTFELAWKALQEIMRKHGVEDSSAGSPREILQLGYKFGFIDDSETWLLMLKKRNISVHIYNEEEVDELILLIRDSFIPAFTALKDTLVKKLDEAESNWE</sequence>
<protein>
    <submittedName>
        <fullName evidence="1">Nucleotidyltransferase substrate binding protein, HI0074 family</fullName>
    </submittedName>
</protein>
<evidence type="ECO:0000313" key="2">
    <source>
        <dbReference type="Proteomes" id="UP000095621"/>
    </source>
</evidence>
<dbReference type="OrthoDB" id="9810452at2"/>
<reference evidence="1 2" key="1">
    <citation type="submission" date="2015-09" db="EMBL/GenBank/DDBJ databases">
        <authorList>
            <consortium name="Pathogen Informatics"/>
        </authorList>
    </citation>
    <scope>NUCLEOTIDE SEQUENCE [LARGE SCALE GENOMIC DNA]</scope>
    <source>
        <strain evidence="1 2">2789STDY5834875</strain>
    </source>
</reference>
<accession>A0A174YI56</accession>
<keyword evidence="1" id="KW-0808">Transferase</keyword>
<organism evidence="1 2">
    <name type="scientific">Lachnospira eligens</name>
    <dbReference type="NCBI Taxonomy" id="39485"/>
    <lineage>
        <taxon>Bacteria</taxon>
        <taxon>Bacillati</taxon>
        <taxon>Bacillota</taxon>
        <taxon>Clostridia</taxon>
        <taxon>Lachnospirales</taxon>
        <taxon>Lachnospiraceae</taxon>
        <taxon>Lachnospira</taxon>
    </lineage>
</organism>
<dbReference type="EMBL" id="CZBU01000001">
    <property type="protein sequence ID" value="CUQ74794.1"/>
    <property type="molecule type" value="Genomic_DNA"/>
</dbReference>
<dbReference type="Proteomes" id="UP000095621">
    <property type="component" value="Unassembled WGS sequence"/>
</dbReference>
<dbReference type="Gene3D" id="1.20.120.330">
    <property type="entry name" value="Nucleotidyltransferases domain 2"/>
    <property type="match status" value="1"/>
</dbReference>